<protein>
    <recommendedName>
        <fullName evidence="2">DUF6534 domain-containing protein</fullName>
    </recommendedName>
</protein>
<evidence type="ECO:0000259" key="2">
    <source>
        <dbReference type="Pfam" id="PF20152"/>
    </source>
</evidence>
<dbReference type="Pfam" id="PF20152">
    <property type="entry name" value="DUF6534"/>
    <property type="match status" value="1"/>
</dbReference>
<feature type="transmembrane region" description="Helical" evidence="1">
    <location>
        <begin position="83"/>
        <end position="103"/>
    </location>
</feature>
<dbReference type="HOGENOM" id="CLU_046025_0_0_1"/>
<evidence type="ECO:0000313" key="4">
    <source>
        <dbReference type="Proteomes" id="UP000053593"/>
    </source>
</evidence>
<feature type="domain" description="DUF6534" evidence="2">
    <location>
        <begin position="163"/>
        <end position="247"/>
    </location>
</feature>
<gene>
    <name evidence="3" type="ORF">GYMLUDRAFT_44000</name>
</gene>
<dbReference type="EMBL" id="KN834777">
    <property type="protein sequence ID" value="KIK59987.1"/>
    <property type="molecule type" value="Genomic_DNA"/>
</dbReference>
<organism evidence="3 4">
    <name type="scientific">Collybiopsis luxurians FD-317 M1</name>
    <dbReference type="NCBI Taxonomy" id="944289"/>
    <lineage>
        <taxon>Eukaryota</taxon>
        <taxon>Fungi</taxon>
        <taxon>Dikarya</taxon>
        <taxon>Basidiomycota</taxon>
        <taxon>Agaricomycotina</taxon>
        <taxon>Agaricomycetes</taxon>
        <taxon>Agaricomycetidae</taxon>
        <taxon>Agaricales</taxon>
        <taxon>Marasmiineae</taxon>
        <taxon>Omphalotaceae</taxon>
        <taxon>Collybiopsis</taxon>
        <taxon>Collybiopsis luxurians</taxon>
    </lineage>
</organism>
<keyword evidence="1" id="KW-0812">Transmembrane</keyword>
<keyword evidence="4" id="KW-1185">Reference proteome</keyword>
<evidence type="ECO:0000313" key="3">
    <source>
        <dbReference type="EMBL" id="KIK59987.1"/>
    </source>
</evidence>
<dbReference type="PANTHER" id="PTHR40465">
    <property type="entry name" value="CHROMOSOME 1, WHOLE GENOME SHOTGUN SEQUENCE"/>
    <property type="match status" value="1"/>
</dbReference>
<feature type="transmembrane region" description="Helical" evidence="1">
    <location>
        <begin position="6"/>
        <end position="33"/>
    </location>
</feature>
<name>A0A0D0CMW1_9AGAR</name>
<dbReference type="PANTHER" id="PTHR40465:SF1">
    <property type="entry name" value="DUF6534 DOMAIN-CONTAINING PROTEIN"/>
    <property type="match status" value="1"/>
</dbReference>
<dbReference type="AlphaFoldDB" id="A0A0D0CMW1"/>
<dbReference type="InterPro" id="IPR045339">
    <property type="entry name" value="DUF6534"/>
</dbReference>
<feature type="transmembrane region" description="Helical" evidence="1">
    <location>
        <begin position="45"/>
        <end position="63"/>
    </location>
</feature>
<feature type="transmembrane region" description="Helical" evidence="1">
    <location>
        <begin position="199"/>
        <end position="220"/>
    </location>
</feature>
<sequence>MATQATSLGAIIIGTPLALLFTGVLIVQCIIYWKTARAGDTWRTETLVISLLLMDLLHSVFLWTASWRWFITDRGQDPDKIPITLPLSIFVTSISTLMAHSMYSWRIFKLTHRNYWITFPIITLAVLRVVSAIFTGTYMIHLKSFVSFRSTIGWVFSLGLGLSCTVDILITSTMMYILKQSRAKSLSLDTVIDSLIIYTLENGAVTALATVVSLICWVSMRNLIFLSLYFVIAKLYANSVLAMLNYRPILRRTGESTSRSGGAVDLEVIRFRNTYSGRSGIQLTSTTPVPAVEVNVNKTMQMHTDSVDDVNPEFKG</sequence>
<feature type="transmembrane region" description="Helical" evidence="1">
    <location>
        <begin position="152"/>
        <end position="178"/>
    </location>
</feature>
<feature type="transmembrane region" description="Helical" evidence="1">
    <location>
        <begin position="115"/>
        <end position="140"/>
    </location>
</feature>
<keyword evidence="1" id="KW-0472">Membrane</keyword>
<evidence type="ECO:0000256" key="1">
    <source>
        <dbReference type="SAM" id="Phobius"/>
    </source>
</evidence>
<proteinExistence type="predicted"/>
<dbReference type="OrthoDB" id="3206554at2759"/>
<reference evidence="3 4" key="1">
    <citation type="submission" date="2014-04" db="EMBL/GenBank/DDBJ databases">
        <title>Evolutionary Origins and Diversification of the Mycorrhizal Mutualists.</title>
        <authorList>
            <consortium name="DOE Joint Genome Institute"/>
            <consortium name="Mycorrhizal Genomics Consortium"/>
            <person name="Kohler A."/>
            <person name="Kuo A."/>
            <person name="Nagy L.G."/>
            <person name="Floudas D."/>
            <person name="Copeland A."/>
            <person name="Barry K.W."/>
            <person name="Cichocki N."/>
            <person name="Veneault-Fourrey C."/>
            <person name="LaButti K."/>
            <person name="Lindquist E.A."/>
            <person name="Lipzen A."/>
            <person name="Lundell T."/>
            <person name="Morin E."/>
            <person name="Murat C."/>
            <person name="Riley R."/>
            <person name="Ohm R."/>
            <person name="Sun H."/>
            <person name="Tunlid A."/>
            <person name="Henrissat B."/>
            <person name="Grigoriev I.V."/>
            <person name="Hibbett D.S."/>
            <person name="Martin F."/>
        </authorList>
    </citation>
    <scope>NUCLEOTIDE SEQUENCE [LARGE SCALE GENOMIC DNA]</scope>
    <source>
        <strain evidence="3 4">FD-317 M1</strain>
    </source>
</reference>
<accession>A0A0D0CMW1</accession>
<keyword evidence="1" id="KW-1133">Transmembrane helix</keyword>
<feature type="transmembrane region" description="Helical" evidence="1">
    <location>
        <begin position="226"/>
        <end position="246"/>
    </location>
</feature>
<dbReference type="Proteomes" id="UP000053593">
    <property type="component" value="Unassembled WGS sequence"/>
</dbReference>